<evidence type="ECO:0000313" key="2">
    <source>
        <dbReference type="Proteomes" id="UP000433876"/>
    </source>
</evidence>
<gene>
    <name evidence="1" type="ORF">SMACR_07981</name>
</gene>
<dbReference type="VEuPathDB" id="FungiDB:SMAC_07981"/>
<dbReference type="AlphaFoldDB" id="A0A8S8ZR94"/>
<dbReference type="Proteomes" id="UP000433876">
    <property type="component" value="Unassembled WGS sequence"/>
</dbReference>
<comment type="caution">
    <text evidence="1">The sequence shown here is derived from an EMBL/GenBank/DDBJ whole genome shotgun (WGS) entry which is preliminary data.</text>
</comment>
<name>A0A8S8ZR94_SORMA</name>
<protein>
    <submittedName>
        <fullName evidence="1">Uncharacterized protein</fullName>
    </submittedName>
</protein>
<dbReference type="EMBL" id="NMPR01000065">
    <property type="protein sequence ID" value="KAA8631938.1"/>
    <property type="molecule type" value="Genomic_DNA"/>
</dbReference>
<organism evidence="1 2">
    <name type="scientific">Sordaria macrospora</name>
    <dbReference type="NCBI Taxonomy" id="5147"/>
    <lineage>
        <taxon>Eukaryota</taxon>
        <taxon>Fungi</taxon>
        <taxon>Dikarya</taxon>
        <taxon>Ascomycota</taxon>
        <taxon>Pezizomycotina</taxon>
        <taxon>Sordariomycetes</taxon>
        <taxon>Sordariomycetidae</taxon>
        <taxon>Sordariales</taxon>
        <taxon>Sordariaceae</taxon>
        <taxon>Sordaria</taxon>
    </lineage>
</organism>
<proteinExistence type="predicted"/>
<sequence>MCYKYLNGEYACKKLKRCTEKYEPFIVYCQNAKEEGQYCKDVKPIQKPIIIPVECSRHNQVRLDQFKKLFNRMFKEDVIQWAKVGMLPNFDKERKAALTDIFEPTELSEAYESAKDT</sequence>
<accession>A0A8S8ZR94</accession>
<reference evidence="1 2" key="1">
    <citation type="submission" date="2017-07" db="EMBL/GenBank/DDBJ databases">
        <title>Genome sequence of the Sordaria macrospora wild type strain R19027.</title>
        <authorList>
            <person name="Nowrousian M."/>
            <person name="Teichert I."/>
            <person name="Kueck U."/>
        </authorList>
    </citation>
    <scope>NUCLEOTIDE SEQUENCE [LARGE SCALE GENOMIC DNA]</scope>
    <source>
        <strain evidence="1 2">R19027</strain>
        <tissue evidence="1">Mycelium</tissue>
    </source>
</reference>
<evidence type="ECO:0000313" key="1">
    <source>
        <dbReference type="EMBL" id="KAA8631938.1"/>
    </source>
</evidence>